<proteinExistence type="predicted"/>
<reference evidence="2" key="1">
    <citation type="journal article" date="2019" name="Int. J. Syst. Evol. Microbiol.">
        <title>The Global Catalogue of Microorganisms (GCM) 10K type strain sequencing project: providing services to taxonomists for standard genome sequencing and annotation.</title>
        <authorList>
            <consortium name="The Broad Institute Genomics Platform"/>
            <consortium name="The Broad Institute Genome Sequencing Center for Infectious Disease"/>
            <person name="Wu L."/>
            <person name="Ma J."/>
        </authorList>
    </citation>
    <scope>NUCLEOTIDE SEQUENCE [LARGE SCALE GENOMIC DNA]</scope>
    <source>
        <strain evidence="2">CGMCC 1.15345</strain>
    </source>
</reference>
<gene>
    <name evidence="1" type="ORF">ACFOY0_09910</name>
</gene>
<organism evidence="1 2">
    <name type="scientific">Flavobacterium quisquiliarum</name>
    <dbReference type="NCBI Taxonomy" id="1834436"/>
    <lineage>
        <taxon>Bacteria</taxon>
        <taxon>Pseudomonadati</taxon>
        <taxon>Bacteroidota</taxon>
        <taxon>Flavobacteriia</taxon>
        <taxon>Flavobacteriales</taxon>
        <taxon>Flavobacteriaceae</taxon>
        <taxon>Flavobacterium</taxon>
    </lineage>
</organism>
<protein>
    <recommendedName>
        <fullName evidence="3">Restriction endonuclease</fullName>
    </recommendedName>
</protein>
<dbReference type="EMBL" id="JBHSCO010000003">
    <property type="protein sequence ID" value="MFC4391309.1"/>
    <property type="molecule type" value="Genomic_DNA"/>
</dbReference>
<evidence type="ECO:0000313" key="1">
    <source>
        <dbReference type="EMBL" id="MFC4391309.1"/>
    </source>
</evidence>
<comment type="caution">
    <text evidence="1">The sequence shown here is derived from an EMBL/GenBank/DDBJ whole genome shotgun (WGS) entry which is preliminary data.</text>
</comment>
<evidence type="ECO:0008006" key="3">
    <source>
        <dbReference type="Google" id="ProtNLM"/>
    </source>
</evidence>
<accession>A0ABV8W5T8</accession>
<keyword evidence="2" id="KW-1185">Reference proteome</keyword>
<evidence type="ECO:0000313" key="2">
    <source>
        <dbReference type="Proteomes" id="UP001595719"/>
    </source>
</evidence>
<dbReference type="RefSeq" id="WP_219071473.1">
    <property type="nucleotide sequence ID" value="NZ_JBHSCO010000003.1"/>
</dbReference>
<name>A0ABV8W5T8_9FLAO</name>
<sequence>MDASLSLRRPNNWQDFETLCKKLWGEIWDCPEIKKNGRTGQTQHGVDVYGIPFGEDKYYGIQCKGKDEYTNKQFSEEEIKDEIEKAKLFQPPLKKLYFATTAVKDAGIEEFIRKQNIENITYGLFEVHIFSWEDIVDLIDENKRTHDFYVKSQNFKTKKSVAVTFKDSLPEITLTPRYKKTITHYKQKIVPAQPYNNPLAHILAQQEKFNKPLSGFNVPTVLSGTKINLSYCRILFEIHNTGIDPIEEYKLFFSFDGEVLDLKESNKENYGIAMISAHQYVTDVYLWTESMSGKVVPKKTILVGDDTFVSDDIFIKTVPNENEIIVNWKLISKDFKDEGQLKILVKPDFERAYQEFLVEDPLKVGTKESDFEEMIIDK</sequence>
<dbReference type="Proteomes" id="UP001595719">
    <property type="component" value="Unassembled WGS sequence"/>
</dbReference>